<dbReference type="InterPro" id="IPR003409">
    <property type="entry name" value="MORN"/>
</dbReference>
<evidence type="ECO:0000313" key="3">
    <source>
        <dbReference type="EMBL" id="WPB84941.1"/>
    </source>
</evidence>
<dbReference type="EMBL" id="CP137852">
    <property type="protein sequence ID" value="WPB84941.1"/>
    <property type="molecule type" value="Genomic_DNA"/>
</dbReference>
<feature type="chain" id="PRO_5045112554" description="MORN repeat-containing protein" evidence="2">
    <location>
        <begin position="24"/>
        <end position="219"/>
    </location>
</feature>
<keyword evidence="4" id="KW-1185">Reference proteome</keyword>
<dbReference type="Gene3D" id="2.20.110.10">
    <property type="entry name" value="Histone H3 K4-specific methyltransferase SET7/9 N-terminal domain"/>
    <property type="match status" value="2"/>
</dbReference>
<dbReference type="Proteomes" id="UP001305521">
    <property type="component" value="Chromosome"/>
</dbReference>
<dbReference type="Pfam" id="PF02493">
    <property type="entry name" value="MORN"/>
    <property type="match status" value="4"/>
</dbReference>
<keyword evidence="2" id="KW-0732">Signal</keyword>
<evidence type="ECO:0000256" key="1">
    <source>
        <dbReference type="ARBA" id="ARBA00022737"/>
    </source>
</evidence>
<sequence length="219" mass="24373">MRWMFLILALSGPALLGTAAAQAPAPEPAHPRPAPPAADVIAEVGRPGWTVDERNGCWVWNPNPQQQEIVIWTGPCEGGPAQGEGMLEWRYVEGGEPRGERYVGSLARGKMHGIGTFLDSNGIVYQGEWQEGREQGRGLRVWATARYEGEWREGRRHGRGIMVWINGNLYRGEFRDDRPEGLGEYFSVEGGWFRGAWLAGCFREGDRQAAIGRPLEECP</sequence>
<feature type="signal peptide" evidence="2">
    <location>
        <begin position="1"/>
        <end position="23"/>
    </location>
</feature>
<proteinExistence type="predicted"/>
<keyword evidence="1" id="KW-0677">Repeat</keyword>
<dbReference type="SMART" id="SM00698">
    <property type="entry name" value="MORN"/>
    <property type="match status" value="4"/>
</dbReference>
<dbReference type="PANTHER" id="PTHR23084">
    <property type="entry name" value="PHOSPHATIDYLINOSITOL-4-PHOSPHATE 5-KINASE RELATED"/>
    <property type="match status" value="1"/>
</dbReference>
<dbReference type="PANTHER" id="PTHR23084:SF263">
    <property type="entry name" value="MORN REPEAT-CONTAINING PROTEIN 1"/>
    <property type="match status" value="1"/>
</dbReference>
<dbReference type="RefSeq" id="WP_318648904.1">
    <property type="nucleotide sequence ID" value="NZ_CP137852.1"/>
</dbReference>
<reference evidence="3 4" key="1">
    <citation type="submission" date="2023-11" db="EMBL/GenBank/DDBJ databases">
        <title>Arctic aerobic anoxygenic photoheterotroph Sediminicoccus rosea KRV36 adapts its photosynthesis to long days of polar summer.</title>
        <authorList>
            <person name="Tomasch J."/>
            <person name="Kopejtka K."/>
            <person name="Bily T."/>
            <person name="Gardiner A.T."/>
            <person name="Gardian Z."/>
            <person name="Shivaramu S."/>
            <person name="Koblizek M."/>
            <person name="Engelhardt F."/>
            <person name="Kaftan D."/>
        </authorList>
    </citation>
    <scope>NUCLEOTIDE SEQUENCE [LARGE SCALE GENOMIC DNA]</scope>
    <source>
        <strain evidence="3 4">R-30</strain>
    </source>
</reference>
<protein>
    <recommendedName>
        <fullName evidence="5">MORN repeat-containing protein</fullName>
    </recommendedName>
</protein>
<accession>A0ABZ0PHK6</accession>
<evidence type="ECO:0000313" key="4">
    <source>
        <dbReference type="Proteomes" id="UP001305521"/>
    </source>
</evidence>
<name>A0ABZ0PHK6_9PROT</name>
<evidence type="ECO:0000256" key="2">
    <source>
        <dbReference type="SAM" id="SignalP"/>
    </source>
</evidence>
<dbReference type="SUPFAM" id="SSF82185">
    <property type="entry name" value="Histone H3 K4-specific methyltransferase SET7/9 N-terminal domain"/>
    <property type="match status" value="1"/>
</dbReference>
<organism evidence="3 4">
    <name type="scientific">Sediminicoccus rosea</name>
    <dbReference type="NCBI Taxonomy" id="1225128"/>
    <lineage>
        <taxon>Bacteria</taxon>
        <taxon>Pseudomonadati</taxon>
        <taxon>Pseudomonadota</taxon>
        <taxon>Alphaproteobacteria</taxon>
        <taxon>Acetobacterales</taxon>
        <taxon>Roseomonadaceae</taxon>
        <taxon>Sediminicoccus</taxon>
    </lineage>
</organism>
<gene>
    <name evidence="3" type="ORF">R9Z33_22975</name>
</gene>
<evidence type="ECO:0008006" key="5">
    <source>
        <dbReference type="Google" id="ProtNLM"/>
    </source>
</evidence>